<evidence type="ECO:0000256" key="6">
    <source>
        <dbReference type="ARBA" id="ARBA00022917"/>
    </source>
</evidence>
<dbReference type="Gene3D" id="1.20.1050.10">
    <property type="match status" value="1"/>
</dbReference>
<gene>
    <name evidence="10" type="ORF">GPM918_LOCUS35322</name>
    <name evidence="11" type="ORF">SRO942_LOCUS36039</name>
</gene>
<keyword evidence="12" id="KW-1185">Reference proteome</keyword>
<dbReference type="EC" id="6.1.1.9" evidence="2"/>
<dbReference type="InterPro" id="IPR036282">
    <property type="entry name" value="Glutathione-S-Trfase_C_sf"/>
</dbReference>
<keyword evidence="3" id="KW-0436">Ligase</keyword>
<accession>A0A815QSP1</accession>
<dbReference type="CDD" id="cd07962">
    <property type="entry name" value="Anticodon_Ia_Val"/>
    <property type="match status" value="1"/>
</dbReference>
<dbReference type="GO" id="GO:0005524">
    <property type="term" value="F:ATP binding"/>
    <property type="evidence" value="ECO:0007669"/>
    <property type="project" value="UniProtKB-KW"/>
</dbReference>
<dbReference type="Proteomes" id="UP000681722">
    <property type="component" value="Unassembled WGS sequence"/>
</dbReference>
<dbReference type="EMBL" id="CAJOBC010085818">
    <property type="protein sequence ID" value="CAF4336015.1"/>
    <property type="molecule type" value="Genomic_DNA"/>
</dbReference>
<dbReference type="PANTHER" id="PTHR11946:SF109">
    <property type="entry name" value="VALINE--TRNA LIGASE"/>
    <property type="match status" value="1"/>
</dbReference>
<organism evidence="10 12">
    <name type="scientific">Didymodactylos carnosus</name>
    <dbReference type="NCBI Taxonomy" id="1234261"/>
    <lineage>
        <taxon>Eukaryota</taxon>
        <taxon>Metazoa</taxon>
        <taxon>Spiralia</taxon>
        <taxon>Gnathifera</taxon>
        <taxon>Rotifera</taxon>
        <taxon>Eurotatoria</taxon>
        <taxon>Bdelloidea</taxon>
        <taxon>Philodinida</taxon>
        <taxon>Philodinidae</taxon>
        <taxon>Didymodactylos</taxon>
    </lineage>
</organism>
<dbReference type="OrthoDB" id="629407at2759"/>
<evidence type="ECO:0000313" key="11">
    <source>
        <dbReference type="EMBL" id="CAF4336015.1"/>
    </source>
</evidence>
<feature type="non-terminal residue" evidence="10">
    <location>
        <position position="450"/>
    </location>
</feature>
<dbReference type="Pfam" id="PF00043">
    <property type="entry name" value="GST_C"/>
    <property type="match status" value="1"/>
</dbReference>
<keyword evidence="6" id="KW-0648">Protein biosynthesis</keyword>
<sequence length="450" mass="52501">LNGKEKPVDIWIINRLYHAIEQCENGFEAYQLPTVTTAIYNFWLYEFCDIYIEYIKQDFFDTNNDNERKETVKNILYTCLDNGLRLLAPIMPFLSEELYQRLPKPNNTQNPPSLCVTPYPQSSQFLPYRDDDIEKNVSSIYECIKEIRSYRAAQNIKSKEKDNLYIKLKNSSYRSIFDKYSDLIQRLANINHLNIIEKEINNLSTQIVSTNDYDLYFITNTTTTTTEKLDNGKNSVSTIVQEKNNTKWKLFGTLNNPQTLRVLATCSYSECLSSIEFIPITSNDQLSSTLNKIPNDQHLITLQLSNGTCLFGANAISYYLSTEQLRSNGGNSFSQIYQWLNYCDSEIEPYVKQCVLMKLNFIEQEQFPVLLNELNLKLSYLNNYLLNRQYLVDQSITLADISLVSCLYLAYSYFLVNTEKYENLTRWYKSFISQKQFKDIITEDSRTNVA</sequence>
<dbReference type="AlphaFoldDB" id="A0A815QSP1"/>
<dbReference type="Pfam" id="PF08264">
    <property type="entry name" value="Anticodon_1"/>
    <property type="match status" value="1"/>
</dbReference>
<proteinExistence type="inferred from homology"/>
<dbReference type="PROSITE" id="PS50405">
    <property type="entry name" value="GST_CTER"/>
    <property type="match status" value="1"/>
</dbReference>
<evidence type="ECO:0000256" key="5">
    <source>
        <dbReference type="ARBA" id="ARBA00022840"/>
    </source>
</evidence>
<comment type="similarity">
    <text evidence="1">Belongs to the class-I aminoacyl-tRNA synthetase family.</text>
</comment>
<dbReference type="SUPFAM" id="SSF47323">
    <property type="entry name" value="Anticodon-binding domain of a subclass of class I aminoacyl-tRNA synthetases"/>
    <property type="match status" value="1"/>
</dbReference>
<evidence type="ECO:0000256" key="4">
    <source>
        <dbReference type="ARBA" id="ARBA00022741"/>
    </source>
</evidence>
<name>A0A815QSP1_9BILA</name>
<evidence type="ECO:0000313" key="12">
    <source>
        <dbReference type="Proteomes" id="UP000663829"/>
    </source>
</evidence>
<dbReference type="GO" id="GO:0005829">
    <property type="term" value="C:cytosol"/>
    <property type="evidence" value="ECO:0007669"/>
    <property type="project" value="TreeGrafter"/>
</dbReference>
<dbReference type="GO" id="GO:0006438">
    <property type="term" value="P:valyl-tRNA aminoacylation"/>
    <property type="evidence" value="ECO:0007669"/>
    <property type="project" value="InterPro"/>
</dbReference>
<evidence type="ECO:0000256" key="3">
    <source>
        <dbReference type="ARBA" id="ARBA00022598"/>
    </source>
</evidence>
<dbReference type="Gene3D" id="1.10.730.10">
    <property type="entry name" value="Isoleucyl-tRNA Synthetase, Domain 1"/>
    <property type="match status" value="1"/>
</dbReference>
<evidence type="ECO:0000256" key="2">
    <source>
        <dbReference type="ARBA" id="ARBA00013169"/>
    </source>
</evidence>
<dbReference type="SUPFAM" id="SSF47616">
    <property type="entry name" value="GST C-terminal domain-like"/>
    <property type="match status" value="1"/>
</dbReference>
<dbReference type="InterPro" id="IPR002303">
    <property type="entry name" value="Valyl-tRNA_ligase"/>
</dbReference>
<keyword evidence="5" id="KW-0067">ATP-binding</keyword>
<keyword evidence="7" id="KW-0030">Aminoacyl-tRNA synthetase</keyword>
<evidence type="ECO:0000256" key="1">
    <source>
        <dbReference type="ARBA" id="ARBA00005594"/>
    </source>
</evidence>
<dbReference type="InterPro" id="IPR013155">
    <property type="entry name" value="M/V/L/I-tRNA-synth_anticd-bd"/>
</dbReference>
<feature type="domain" description="GST C-terminal" evidence="9">
    <location>
        <begin position="329"/>
        <end position="450"/>
    </location>
</feature>
<dbReference type="InterPro" id="IPR033705">
    <property type="entry name" value="Anticodon_Ia_Val"/>
</dbReference>
<evidence type="ECO:0000256" key="8">
    <source>
        <dbReference type="ARBA" id="ARBA00029936"/>
    </source>
</evidence>
<dbReference type="InterPro" id="IPR009080">
    <property type="entry name" value="tRNAsynth_Ia_anticodon-bd"/>
</dbReference>
<evidence type="ECO:0000259" key="9">
    <source>
        <dbReference type="PROSITE" id="PS50405"/>
    </source>
</evidence>
<dbReference type="EMBL" id="CAJNOQ010020355">
    <property type="protein sequence ID" value="CAF1467292.1"/>
    <property type="molecule type" value="Genomic_DNA"/>
</dbReference>
<dbReference type="InterPro" id="IPR010987">
    <property type="entry name" value="Glutathione-S-Trfase_C-like"/>
</dbReference>
<dbReference type="GO" id="GO:0004832">
    <property type="term" value="F:valine-tRNA ligase activity"/>
    <property type="evidence" value="ECO:0007669"/>
    <property type="project" value="UniProtKB-EC"/>
</dbReference>
<comment type="caution">
    <text evidence="10">The sequence shown here is derived from an EMBL/GenBank/DDBJ whole genome shotgun (WGS) entry which is preliminary data.</text>
</comment>
<evidence type="ECO:0000313" key="10">
    <source>
        <dbReference type="EMBL" id="CAF1467292.1"/>
    </source>
</evidence>
<dbReference type="PANTHER" id="PTHR11946">
    <property type="entry name" value="VALYL-TRNA SYNTHETASES"/>
    <property type="match status" value="1"/>
</dbReference>
<keyword evidence="4" id="KW-0547">Nucleotide-binding</keyword>
<protein>
    <recommendedName>
        <fullName evidence="2">valine--tRNA ligase</fullName>
        <ecNumber evidence="2">6.1.1.9</ecNumber>
    </recommendedName>
    <alternativeName>
        <fullName evidence="8">Valyl-tRNA synthetase</fullName>
    </alternativeName>
</protein>
<reference evidence="10" key="1">
    <citation type="submission" date="2021-02" db="EMBL/GenBank/DDBJ databases">
        <authorList>
            <person name="Nowell W R."/>
        </authorList>
    </citation>
    <scope>NUCLEOTIDE SEQUENCE</scope>
</reference>
<dbReference type="InterPro" id="IPR004046">
    <property type="entry name" value="GST_C"/>
</dbReference>
<dbReference type="Proteomes" id="UP000663829">
    <property type="component" value="Unassembled WGS sequence"/>
</dbReference>
<evidence type="ECO:0000256" key="7">
    <source>
        <dbReference type="ARBA" id="ARBA00023146"/>
    </source>
</evidence>